<dbReference type="CDD" id="cd18622">
    <property type="entry name" value="GH32_Inu-like"/>
    <property type="match status" value="1"/>
</dbReference>
<proteinExistence type="inferred from homology"/>
<evidence type="ECO:0000256" key="2">
    <source>
        <dbReference type="ARBA" id="ARBA00022801"/>
    </source>
</evidence>
<dbReference type="Pfam" id="PF08244">
    <property type="entry name" value="Glyco_hydro_32C"/>
    <property type="match status" value="1"/>
</dbReference>
<sequence length="477" mass="54173">MIKKDQVKYRPVYHFTPEKNWMNDPNGLVYYKGEYHLFFQHHPFGTKWGPMHWGHAVSTDLVHWRELGIALAPDELGAVFSGSAVVDWQDTTGFFTGGEGLVAIFTHADTYPGSDRPRQRQSLAYSTDCGRTWVKYSGNPVLADEQISDFRDPKVFWHSESDRWIMALAAGSEIRFYSSGNLKEWQFESAFAGSDADRCGVWECPDLFPLQDGGEEKWVLIVSIGDSPEYGSRTLYYTGTFNGHRFEPAESARWLDEGRDNYAGVTWSDCTDGRRIYIGWMSNWRYANETPTEGWRSAMTLPRELTLQNGILHQKPVKELANLRGRRQQFRETVLQPESPITLSCGGSAEIIAEFKLLTAREFGFRFRTSKDTETLVGYHVPREELIIDRTASSGAPFHDFYPSIDRVSMPPVQSTVKIHLFLDSCSIEVFGNGGKLAMTHLLFPDGSHYEAELYSVGGEIIVKRLDCFELAASIEM</sequence>
<dbReference type="InterPro" id="IPR001362">
    <property type="entry name" value="Glyco_hydro_32"/>
</dbReference>
<evidence type="ECO:0000259" key="6">
    <source>
        <dbReference type="Pfam" id="PF08244"/>
    </source>
</evidence>
<evidence type="ECO:0000256" key="4">
    <source>
        <dbReference type="RuleBase" id="RU362110"/>
    </source>
</evidence>
<dbReference type="InterPro" id="IPR018053">
    <property type="entry name" value="Glyco_hydro_32_AS"/>
</dbReference>
<name>A0A7X2S7D1_9BACI</name>
<dbReference type="OrthoDB" id="9759709at2"/>
<organism evidence="7 8">
    <name type="scientific">Metabacillus mangrovi</name>
    <dbReference type="NCBI Taxonomy" id="1491830"/>
    <lineage>
        <taxon>Bacteria</taxon>
        <taxon>Bacillati</taxon>
        <taxon>Bacillota</taxon>
        <taxon>Bacilli</taxon>
        <taxon>Bacillales</taxon>
        <taxon>Bacillaceae</taxon>
        <taxon>Metabacillus</taxon>
    </lineage>
</organism>
<gene>
    <name evidence="7" type="ORF">GKZ89_16365</name>
</gene>
<dbReference type="PANTHER" id="PTHR42800">
    <property type="entry name" value="EXOINULINASE INUD (AFU_ORTHOLOGUE AFUA_5G00480)"/>
    <property type="match status" value="1"/>
</dbReference>
<dbReference type="SMART" id="SM00640">
    <property type="entry name" value="Glyco_32"/>
    <property type="match status" value="1"/>
</dbReference>
<dbReference type="Gene3D" id="2.115.10.20">
    <property type="entry name" value="Glycosyl hydrolase domain, family 43"/>
    <property type="match status" value="1"/>
</dbReference>
<dbReference type="Gene3D" id="2.60.120.560">
    <property type="entry name" value="Exo-inulinase, domain 1"/>
    <property type="match status" value="1"/>
</dbReference>
<dbReference type="SUPFAM" id="SSF49899">
    <property type="entry name" value="Concanavalin A-like lectins/glucanases"/>
    <property type="match status" value="1"/>
</dbReference>
<protein>
    <submittedName>
        <fullName evidence="7">Glycoside hydrolase family 32 protein</fullName>
    </submittedName>
</protein>
<dbReference type="PROSITE" id="PS00609">
    <property type="entry name" value="GLYCOSYL_HYDROL_F32"/>
    <property type="match status" value="1"/>
</dbReference>
<keyword evidence="3 4" id="KW-0326">Glycosidase</keyword>
<dbReference type="InterPro" id="IPR013320">
    <property type="entry name" value="ConA-like_dom_sf"/>
</dbReference>
<dbReference type="InterPro" id="IPR013189">
    <property type="entry name" value="Glyco_hydro_32_C"/>
</dbReference>
<dbReference type="GO" id="GO:0004575">
    <property type="term" value="F:sucrose alpha-glucosidase activity"/>
    <property type="evidence" value="ECO:0007669"/>
    <property type="project" value="TreeGrafter"/>
</dbReference>
<dbReference type="InterPro" id="IPR023296">
    <property type="entry name" value="Glyco_hydro_beta-prop_sf"/>
</dbReference>
<dbReference type="EMBL" id="WMIB01000021">
    <property type="protein sequence ID" value="MTH54978.1"/>
    <property type="molecule type" value="Genomic_DNA"/>
</dbReference>
<evidence type="ECO:0000313" key="8">
    <source>
        <dbReference type="Proteomes" id="UP000434639"/>
    </source>
</evidence>
<keyword evidence="8" id="KW-1185">Reference proteome</keyword>
<feature type="domain" description="Glycosyl hydrolase family 32 C-terminal" evidence="6">
    <location>
        <begin position="319"/>
        <end position="467"/>
    </location>
</feature>
<accession>A0A7X2S7D1</accession>
<dbReference type="GO" id="GO:0005737">
    <property type="term" value="C:cytoplasm"/>
    <property type="evidence" value="ECO:0007669"/>
    <property type="project" value="TreeGrafter"/>
</dbReference>
<keyword evidence="2 4" id="KW-0378">Hydrolase</keyword>
<dbReference type="Proteomes" id="UP000434639">
    <property type="component" value="Unassembled WGS sequence"/>
</dbReference>
<dbReference type="RefSeq" id="WP_155113486.1">
    <property type="nucleotide sequence ID" value="NZ_WMIB01000021.1"/>
</dbReference>
<dbReference type="AlphaFoldDB" id="A0A7X2S7D1"/>
<evidence type="ECO:0000259" key="5">
    <source>
        <dbReference type="Pfam" id="PF00251"/>
    </source>
</evidence>
<comment type="similarity">
    <text evidence="1 4">Belongs to the glycosyl hydrolase 32 family.</text>
</comment>
<evidence type="ECO:0000313" key="7">
    <source>
        <dbReference type="EMBL" id="MTH54978.1"/>
    </source>
</evidence>
<dbReference type="PANTHER" id="PTHR42800:SF1">
    <property type="entry name" value="EXOINULINASE INUD (AFU_ORTHOLOGUE AFUA_5G00480)"/>
    <property type="match status" value="1"/>
</dbReference>
<evidence type="ECO:0000256" key="3">
    <source>
        <dbReference type="ARBA" id="ARBA00023295"/>
    </source>
</evidence>
<dbReference type="SUPFAM" id="SSF75005">
    <property type="entry name" value="Arabinanase/levansucrase/invertase"/>
    <property type="match status" value="1"/>
</dbReference>
<evidence type="ECO:0000256" key="1">
    <source>
        <dbReference type="ARBA" id="ARBA00009902"/>
    </source>
</evidence>
<dbReference type="Pfam" id="PF00251">
    <property type="entry name" value="Glyco_hydro_32N"/>
    <property type="match status" value="1"/>
</dbReference>
<reference evidence="7 8" key="1">
    <citation type="journal article" date="2017" name="Int. J. Syst. Evol. Microbiol.">
        <title>Bacillus mangrovi sp. nov., isolated from a sediment sample from a mangrove forest.</title>
        <authorList>
            <person name="Gupta V."/>
            <person name="Singh P.K."/>
            <person name="Korpole S."/>
            <person name="Tanuku N.R.S."/>
            <person name="Pinnaka A.K."/>
        </authorList>
    </citation>
    <scope>NUCLEOTIDE SEQUENCE [LARGE SCALE GENOMIC DNA]</scope>
    <source>
        <strain evidence="7 8">KCTC 33872</strain>
    </source>
</reference>
<comment type="caution">
    <text evidence="7">The sequence shown here is derived from an EMBL/GenBank/DDBJ whole genome shotgun (WGS) entry which is preliminary data.</text>
</comment>
<dbReference type="InterPro" id="IPR013148">
    <property type="entry name" value="Glyco_hydro_32_N"/>
</dbReference>
<feature type="domain" description="Glycosyl hydrolase family 32 N-terminal" evidence="5">
    <location>
        <begin position="14"/>
        <end position="316"/>
    </location>
</feature>
<dbReference type="GO" id="GO:0005987">
    <property type="term" value="P:sucrose catabolic process"/>
    <property type="evidence" value="ECO:0007669"/>
    <property type="project" value="TreeGrafter"/>
</dbReference>